<dbReference type="GO" id="GO:0008239">
    <property type="term" value="F:dipeptidyl-peptidase activity"/>
    <property type="evidence" value="ECO:0007669"/>
    <property type="project" value="TreeGrafter"/>
</dbReference>
<comment type="caution">
    <text evidence="3">The sequence shown here is derived from an EMBL/GenBank/DDBJ whole genome shotgun (WGS) entry which is preliminary data.</text>
</comment>
<evidence type="ECO:0000259" key="2">
    <source>
        <dbReference type="Pfam" id="PF00930"/>
    </source>
</evidence>
<dbReference type="Gene3D" id="3.40.50.1820">
    <property type="entry name" value="alpha/beta hydrolase"/>
    <property type="match status" value="1"/>
</dbReference>
<dbReference type="Pfam" id="PF00930">
    <property type="entry name" value="DPPIV_N"/>
    <property type="match status" value="1"/>
</dbReference>
<dbReference type="AlphaFoldDB" id="A0AAW1GLC5"/>
<dbReference type="InterPro" id="IPR050278">
    <property type="entry name" value="Serine_Prot_S9B/DPPIV"/>
</dbReference>
<evidence type="ECO:0000313" key="3">
    <source>
        <dbReference type="EMBL" id="KAK9665285.1"/>
    </source>
</evidence>
<sequence length="789" mass="88206">MHSIEANPKSRKTLKRSRSNSIEIMPVVTNNSAIVHKIDDNVVDGDDCCSSFFPIDEIVQYPLPGYIAPISVSFSPNDNMIGYLFSPDHSLSRKVYCFSRESGKHELVFSPADGGLDETNISEEEKLRRERARERGLGVTRYEWVKMASSKKKLIMVPLPDGVYLYDLSSSKVDRKLESTSMSPIIDPHLSPDGCMLAFVRNYEVHVLDLLYNKEKQLTFGAKGSTLTHGLSEYIAQEEMDRKNGYWWSVDSKFIAFTQVDSSEIPLFRIMHQGKSSVGPDAQEDHAYPFAGASNVKVRLGVVSIAGGPVTWMDLLCGGEDGSYSDEEYLARVNWMPGNILTAQVLNRDHTKLKILRFDVKTGQRKVILVEEHDTWINLHDCFTPLDKIPSGGGAGFLWASEKTGFRHLYVHDLDGNCLGPLTEGDWMVEQIAGVNEGAGLVYLTGTQNGPLESNLYSVPLAPNGLRPQAPVRLTRSNGKHNVVLDHQMQSFIDIYDSLTSPPKVLLCSLHDGSVITTLFDQPSGVPRAKRLKLESPELVSIQAHDGTTLYAALYKPDETKFGPPPYKTMVSVYGGPGVQLVSDSWINTVDMRAQYLRSKGILVCKLDNRGSSRRGLKFEGAVKHNFGRLDAEDQVAGVEWLIKKGLAKAGRVGLYGWSYGGYLSAMALSRFPDVFRCAVAGAPVTSWDGYDTFYTEKYMGLPSKNQTGYEFGSVMHHVANVKGKLLIVHGMIDENVHFRHTARLVNALVSAGKVYELLVFPDERHMPRRLRDRMYMEERIWEFIERNL</sequence>
<dbReference type="PANTHER" id="PTHR11731">
    <property type="entry name" value="PROTEASE FAMILY S9B,C DIPEPTIDYL-PEPTIDASE IV-RELATED"/>
    <property type="match status" value="1"/>
</dbReference>
<accession>A0AAW1GLC5</accession>
<dbReference type="EMBL" id="JBDFQZ010000014">
    <property type="protein sequence ID" value="KAK9665285.1"/>
    <property type="molecule type" value="Genomic_DNA"/>
</dbReference>
<proteinExistence type="predicted"/>
<dbReference type="GO" id="GO:0008236">
    <property type="term" value="F:serine-type peptidase activity"/>
    <property type="evidence" value="ECO:0007669"/>
    <property type="project" value="InterPro"/>
</dbReference>
<protein>
    <submittedName>
        <fullName evidence="3">Uncharacterized protein</fullName>
    </submittedName>
</protein>
<dbReference type="InterPro" id="IPR029058">
    <property type="entry name" value="AB_hydrolase_fold"/>
</dbReference>
<dbReference type="SUPFAM" id="SSF82171">
    <property type="entry name" value="DPP6 N-terminal domain-like"/>
    <property type="match status" value="1"/>
</dbReference>
<dbReference type="GO" id="GO:0006508">
    <property type="term" value="P:proteolysis"/>
    <property type="evidence" value="ECO:0007669"/>
    <property type="project" value="InterPro"/>
</dbReference>
<evidence type="ECO:0000259" key="1">
    <source>
        <dbReference type="Pfam" id="PF00326"/>
    </source>
</evidence>
<dbReference type="Gene3D" id="2.140.10.30">
    <property type="entry name" value="Dipeptidylpeptidase IV, N-terminal domain"/>
    <property type="match status" value="1"/>
</dbReference>
<dbReference type="InterPro" id="IPR001375">
    <property type="entry name" value="Peptidase_S9_cat"/>
</dbReference>
<feature type="domain" description="Peptidase S9 prolyl oligopeptidase catalytic" evidence="1">
    <location>
        <begin position="590"/>
        <end position="789"/>
    </location>
</feature>
<dbReference type="PANTHER" id="PTHR11731:SF193">
    <property type="entry name" value="DIPEPTIDYL PEPTIDASE 9"/>
    <property type="match status" value="1"/>
</dbReference>
<dbReference type="Pfam" id="PF00326">
    <property type="entry name" value="Peptidase_S9"/>
    <property type="match status" value="1"/>
</dbReference>
<gene>
    <name evidence="3" type="ORF">RND81_14G102500</name>
</gene>
<keyword evidence="4" id="KW-1185">Reference proteome</keyword>
<feature type="domain" description="Dipeptidylpeptidase IV N-terminal" evidence="2">
    <location>
        <begin position="147"/>
        <end position="503"/>
    </location>
</feature>
<name>A0AAW1GLC5_SAPOF</name>
<dbReference type="Proteomes" id="UP001443914">
    <property type="component" value="Unassembled WGS sequence"/>
</dbReference>
<evidence type="ECO:0000313" key="4">
    <source>
        <dbReference type="Proteomes" id="UP001443914"/>
    </source>
</evidence>
<dbReference type="InterPro" id="IPR002469">
    <property type="entry name" value="Peptidase_S9B_N"/>
</dbReference>
<dbReference type="SUPFAM" id="SSF53474">
    <property type="entry name" value="alpha/beta-Hydrolases"/>
    <property type="match status" value="1"/>
</dbReference>
<organism evidence="3 4">
    <name type="scientific">Saponaria officinalis</name>
    <name type="common">Common soapwort</name>
    <name type="synonym">Lychnis saponaria</name>
    <dbReference type="NCBI Taxonomy" id="3572"/>
    <lineage>
        <taxon>Eukaryota</taxon>
        <taxon>Viridiplantae</taxon>
        <taxon>Streptophyta</taxon>
        <taxon>Embryophyta</taxon>
        <taxon>Tracheophyta</taxon>
        <taxon>Spermatophyta</taxon>
        <taxon>Magnoliopsida</taxon>
        <taxon>eudicotyledons</taxon>
        <taxon>Gunneridae</taxon>
        <taxon>Pentapetalae</taxon>
        <taxon>Caryophyllales</taxon>
        <taxon>Caryophyllaceae</taxon>
        <taxon>Caryophylleae</taxon>
        <taxon>Saponaria</taxon>
    </lineage>
</organism>
<reference evidence="3" key="1">
    <citation type="submission" date="2024-03" db="EMBL/GenBank/DDBJ databases">
        <title>WGS assembly of Saponaria officinalis var. Norfolk2.</title>
        <authorList>
            <person name="Jenkins J."/>
            <person name="Shu S."/>
            <person name="Grimwood J."/>
            <person name="Barry K."/>
            <person name="Goodstein D."/>
            <person name="Schmutz J."/>
            <person name="Leebens-Mack J."/>
            <person name="Osbourn A."/>
        </authorList>
    </citation>
    <scope>NUCLEOTIDE SEQUENCE [LARGE SCALE GENOMIC DNA]</scope>
    <source>
        <strain evidence="3">JIC</strain>
    </source>
</reference>